<dbReference type="Proteomes" id="UP000828390">
    <property type="component" value="Unassembled WGS sequence"/>
</dbReference>
<evidence type="ECO:0000313" key="1">
    <source>
        <dbReference type="EMBL" id="KAH3847123.1"/>
    </source>
</evidence>
<gene>
    <name evidence="1" type="ORF">DPMN_089438</name>
</gene>
<name>A0A9D4QY31_DREPO</name>
<reference evidence="1" key="2">
    <citation type="submission" date="2020-11" db="EMBL/GenBank/DDBJ databases">
        <authorList>
            <person name="McCartney M.A."/>
            <person name="Auch B."/>
            <person name="Kono T."/>
            <person name="Mallez S."/>
            <person name="Becker A."/>
            <person name="Gohl D.M."/>
            <person name="Silverstein K.A.T."/>
            <person name="Koren S."/>
            <person name="Bechman K.B."/>
            <person name="Herman A."/>
            <person name="Abrahante J.E."/>
            <person name="Garbe J."/>
        </authorList>
    </citation>
    <scope>NUCLEOTIDE SEQUENCE</scope>
    <source>
        <strain evidence="1">Duluth1</strain>
        <tissue evidence="1">Whole animal</tissue>
    </source>
</reference>
<dbReference type="AlphaFoldDB" id="A0A9D4QY31"/>
<reference evidence="1" key="1">
    <citation type="journal article" date="2019" name="bioRxiv">
        <title>The Genome of the Zebra Mussel, Dreissena polymorpha: A Resource for Invasive Species Research.</title>
        <authorList>
            <person name="McCartney M.A."/>
            <person name="Auch B."/>
            <person name="Kono T."/>
            <person name="Mallez S."/>
            <person name="Zhang Y."/>
            <person name="Obille A."/>
            <person name="Becker A."/>
            <person name="Abrahante J.E."/>
            <person name="Garbe J."/>
            <person name="Badalamenti J.P."/>
            <person name="Herman A."/>
            <person name="Mangelson H."/>
            <person name="Liachko I."/>
            <person name="Sullivan S."/>
            <person name="Sone E.D."/>
            <person name="Koren S."/>
            <person name="Silverstein K.A.T."/>
            <person name="Beckman K.B."/>
            <person name="Gohl D.M."/>
        </authorList>
    </citation>
    <scope>NUCLEOTIDE SEQUENCE</scope>
    <source>
        <strain evidence="1">Duluth1</strain>
        <tissue evidence="1">Whole animal</tissue>
    </source>
</reference>
<evidence type="ECO:0000313" key="2">
    <source>
        <dbReference type="Proteomes" id="UP000828390"/>
    </source>
</evidence>
<dbReference type="EMBL" id="JAIWYP010000003">
    <property type="protein sequence ID" value="KAH3847123.1"/>
    <property type="molecule type" value="Genomic_DNA"/>
</dbReference>
<protein>
    <submittedName>
        <fullName evidence="1">Uncharacterized protein</fullName>
    </submittedName>
</protein>
<sequence length="93" mass="10764">MECSTHMNSNQNNSDTFTYLKHKFHRYVADALDDNVEPRTRKAIPNFHGIVKYEIVWQPTVDKNEPTSGWQLIPLKESYSAQRALEDGSGYTM</sequence>
<comment type="caution">
    <text evidence="1">The sequence shown here is derived from an EMBL/GenBank/DDBJ whole genome shotgun (WGS) entry which is preliminary data.</text>
</comment>
<keyword evidence="2" id="KW-1185">Reference proteome</keyword>
<accession>A0A9D4QY31</accession>
<organism evidence="1 2">
    <name type="scientific">Dreissena polymorpha</name>
    <name type="common">Zebra mussel</name>
    <name type="synonym">Mytilus polymorpha</name>
    <dbReference type="NCBI Taxonomy" id="45954"/>
    <lineage>
        <taxon>Eukaryota</taxon>
        <taxon>Metazoa</taxon>
        <taxon>Spiralia</taxon>
        <taxon>Lophotrochozoa</taxon>
        <taxon>Mollusca</taxon>
        <taxon>Bivalvia</taxon>
        <taxon>Autobranchia</taxon>
        <taxon>Heteroconchia</taxon>
        <taxon>Euheterodonta</taxon>
        <taxon>Imparidentia</taxon>
        <taxon>Neoheterodontei</taxon>
        <taxon>Myida</taxon>
        <taxon>Dreissenoidea</taxon>
        <taxon>Dreissenidae</taxon>
        <taxon>Dreissena</taxon>
    </lineage>
</organism>
<proteinExistence type="predicted"/>